<gene>
    <name evidence="1" type="ORF">BSTOLATCC_MIC8724</name>
</gene>
<dbReference type="Proteomes" id="UP001162131">
    <property type="component" value="Unassembled WGS sequence"/>
</dbReference>
<protein>
    <submittedName>
        <fullName evidence="1">Uncharacterized protein</fullName>
    </submittedName>
</protein>
<evidence type="ECO:0000313" key="2">
    <source>
        <dbReference type="Proteomes" id="UP001162131"/>
    </source>
</evidence>
<organism evidence="1 2">
    <name type="scientific">Blepharisma stoltei</name>
    <dbReference type="NCBI Taxonomy" id="1481888"/>
    <lineage>
        <taxon>Eukaryota</taxon>
        <taxon>Sar</taxon>
        <taxon>Alveolata</taxon>
        <taxon>Ciliophora</taxon>
        <taxon>Postciliodesmatophora</taxon>
        <taxon>Heterotrichea</taxon>
        <taxon>Heterotrichida</taxon>
        <taxon>Blepharismidae</taxon>
        <taxon>Blepharisma</taxon>
    </lineage>
</organism>
<keyword evidence="2" id="KW-1185">Reference proteome</keyword>
<accession>A0AAU9IDI6</accession>
<dbReference type="AlphaFoldDB" id="A0AAU9IDI6"/>
<sequence>MIFITKSLAIFKTLNSQIEDLILKINFNIKLTLLTSNKEGLLPCTGELKFLSYYCLIWTLAYQIQIVESFCDINFDQFEEC</sequence>
<evidence type="ECO:0000313" key="1">
    <source>
        <dbReference type="EMBL" id="CAG9313459.1"/>
    </source>
</evidence>
<dbReference type="EMBL" id="CAJZBQ010000010">
    <property type="protein sequence ID" value="CAG9313459.1"/>
    <property type="molecule type" value="Genomic_DNA"/>
</dbReference>
<proteinExistence type="predicted"/>
<reference evidence="1" key="1">
    <citation type="submission" date="2021-09" db="EMBL/GenBank/DDBJ databases">
        <authorList>
            <consortium name="AG Swart"/>
            <person name="Singh M."/>
            <person name="Singh A."/>
            <person name="Seah K."/>
            <person name="Emmerich C."/>
        </authorList>
    </citation>
    <scope>NUCLEOTIDE SEQUENCE</scope>
    <source>
        <strain evidence="1">ATCC30299</strain>
    </source>
</reference>
<comment type="caution">
    <text evidence="1">The sequence shown here is derived from an EMBL/GenBank/DDBJ whole genome shotgun (WGS) entry which is preliminary data.</text>
</comment>
<name>A0AAU9IDI6_9CILI</name>